<evidence type="ECO:0000256" key="1">
    <source>
        <dbReference type="ARBA" id="ARBA00022737"/>
    </source>
</evidence>
<dbReference type="PANTHER" id="PTHR44858:SF1">
    <property type="entry name" value="UDP-N-ACETYLGLUCOSAMINE--PEPTIDE N-ACETYLGLUCOSAMINYLTRANSFERASE SPINDLY-RELATED"/>
    <property type="match status" value="1"/>
</dbReference>
<dbReference type="Proteomes" id="UP000319383">
    <property type="component" value="Chromosome"/>
</dbReference>
<dbReference type="SUPFAM" id="SSF52266">
    <property type="entry name" value="SGNH hydrolase"/>
    <property type="match status" value="2"/>
</dbReference>
<dbReference type="AlphaFoldDB" id="A0A517ZQP6"/>
<evidence type="ECO:0000256" key="3">
    <source>
        <dbReference type="PROSITE-ProRule" id="PRU00339"/>
    </source>
</evidence>
<dbReference type="SUPFAM" id="SSF48452">
    <property type="entry name" value="TPR-like"/>
    <property type="match status" value="2"/>
</dbReference>
<keyword evidence="1" id="KW-0677">Repeat</keyword>
<evidence type="ECO:0000313" key="4">
    <source>
        <dbReference type="EMBL" id="QDU44787.1"/>
    </source>
</evidence>
<keyword evidence="2 3" id="KW-0802">TPR repeat</keyword>
<organism evidence="4 5">
    <name type="scientific">Symmachiella dynata</name>
    <dbReference type="NCBI Taxonomy" id="2527995"/>
    <lineage>
        <taxon>Bacteria</taxon>
        <taxon>Pseudomonadati</taxon>
        <taxon>Planctomycetota</taxon>
        <taxon>Planctomycetia</taxon>
        <taxon>Planctomycetales</taxon>
        <taxon>Planctomycetaceae</taxon>
        <taxon>Symmachiella</taxon>
    </lineage>
</organism>
<dbReference type="GO" id="GO:0046813">
    <property type="term" value="P:receptor-mediated virion attachment to host cell"/>
    <property type="evidence" value="ECO:0007669"/>
    <property type="project" value="TreeGrafter"/>
</dbReference>
<dbReference type="EMBL" id="CP036276">
    <property type="protein sequence ID" value="QDU44787.1"/>
    <property type="molecule type" value="Genomic_DNA"/>
</dbReference>
<accession>A0A517ZQP6</accession>
<evidence type="ECO:0000256" key="2">
    <source>
        <dbReference type="ARBA" id="ARBA00022803"/>
    </source>
</evidence>
<dbReference type="InterPro" id="IPR036514">
    <property type="entry name" value="SGNH_hydro_sf"/>
</dbReference>
<dbReference type="Gene3D" id="1.25.40.10">
    <property type="entry name" value="Tetratricopeptide repeat domain"/>
    <property type="match status" value="2"/>
</dbReference>
<dbReference type="PROSITE" id="PS50005">
    <property type="entry name" value="TPR"/>
    <property type="match status" value="2"/>
</dbReference>
<dbReference type="Pfam" id="PF14559">
    <property type="entry name" value="TPR_19"/>
    <property type="match status" value="1"/>
</dbReference>
<dbReference type="InterPro" id="IPR050498">
    <property type="entry name" value="Ycf3"/>
</dbReference>
<dbReference type="Gene3D" id="3.40.50.1110">
    <property type="entry name" value="SGNH hydrolase"/>
    <property type="match status" value="1"/>
</dbReference>
<dbReference type="GO" id="GO:0009279">
    <property type="term" value="C:cell outer membrane"/>
    <property type="evidence" value="ECO:0007669"/>
    <property type="project" value="TreeGrafter"/>
</dbReference>
<dbReference type="Pfam" id="PF13432">
    <property type="entry name" value="TPR_16"/>
    <property type="match status" value="1"/>
</dbReference>
<dbReference type="InterPro" id="IPR011990">
    <property type="entry name" value="TPR-like_helical_dom_sf"/>
</dbReference>
<feature type="repeat" description="TPR" evidence="3">
    <location>
        <begin position="506"/>
        <end position="539"/>
    </location>
</feature>
<evidence type="ECO:0000313" key="5">
    <source>
        <dbReference type="Proteomes" id="UP000319383"/>
    </source>
</evidence>
<feature type="repeat" description="TPR" evidence="3">
    <location>
        <begin position="540"/>
        <end position="573"/>
    </location>
</feature>
<protein>
    <submittedName>
        <fullName evidence="4">Tetratricopeptide repeat protein</fullName>
    </submittedName>
</protein>
<dbReference type="GO" id="GO:0016788">
    <property type="term" value="F:hydrolase activity, acting on ester bonds"/>
    <property type="evidence" value="ECO:0007669"/>
    <property type="project" value="UniProtKB-ARBA"/>
</dbReference>
<sequence length="597" mass="67624">MDDETMKTKTKLSLKKKVLFSLTTCVLFFLTLELFLNVCGVQPTYYDNDPFVGYSSNSPLFVASNNHDSAEMVTAANKLVFFNEQHFPQDKPARTYRIFCLGGSTTYGRPYDHHTSFSRWLGEYLQAADPTRDWEVINVGGISYASYRVAALMEELNRYSPDLYIVYTGHNEFLELRTYGQQMDSQQSLAGLSNWIGQTCTFELAERLFADRDEQASGNFGQKQILPEEVDAILDKTVGPETYTRDKPLWQRTLKHFEFNLQRMEHLADKASAEILFVTAASNIRDFSPFKSEHRADLSVDEQAQWESLVHSANVSSQAEQNEEALGSLDKALAIDDRHAELHYQRGRLLDRLGKIDAACAAYQRAVDEDVCPLRAPSQFQDVVRQVADETDHRVIDFERLIHQWAKNGIPGDDLFLDHVHLTIDAHHRLAAELFQHLEDSGTVSPNASWSDLSRQRIAQQIEGEIDTAQQGKALRNLAQVLSWAGKHLEAKQLALQAIQLAGEDAHTNFVAGHMLYQSGELEQAASFLQKAIELEPNHVLARLDLAEIYLQQDEWEQAKSVIEEAIQLDPERQQSYVILEKVLENEPSENSDSAGL</sequence>
<dbReference type="KEGG" id="sdyn:Mal52_32730"/>
<gene>
    <name evidence="4" type="ORF">Mal52_32730</name>
</gene>
<name>A0A517ZQP6_9PLAN</name>
<dbReference type="PANTHER" id="PTHR44858">
    <property type="entry name" value="TETRATRICOPEPTIDE REPEAT PROTEIN 6"/>
    <property type="match status" value="1"/>
</dbReference>
<reference evidence="4 5" key="1">
    <citation type="submission" date="2019-02" db="EMBL/GenBank/DDBJ databases">
        <title>Deep-cultivation of Planctomycetes and their phenomic and genomic characterization uncovers novel biology.</title>
        <authorList>
            <person name="Wiegand S."/>
            <person name="Jogler M."/>
            <person name="Boedeker C."/>
            <person name="Pinto D."/>
            <person name="Vollmers J."/>
            <person name="Rivas-Marin E."/>
            <person name="Kohn T."/>
            <person name="Peeters S.H."/>
            <person name="Heuer A."/>
            <person name="Rast P."/>
            <person name="Oberbeckmann S."/>
            <person name="Bunk B."/>
            <person name="Jeske O."/>
            <person name="Meyerdierks A."/>
            <person name="Storesund J.E."/>
            <person name="Kallscheuer N."/>
            <person name="Luecker S."/>
            <person name="Lage O.M."/>
            <person name="Pohl T."/>
            <person name="Merkel B.J."/>
            <person name="Hornburger P."/>
            <person name="Mueller R.-W."/>
            <person name="Bruemmer F."/>
            <person name="Labrenz M."/>
            <person name="Spormann A.M."/>
            <person name="Op den Camp H."/>
            <person name="Overmann J."/>
            <person name="Amann R."/>
            <person name="Jetten M.S.M."/>
            <person name="Mascher T."/>
            <person name="Medema M.H."/>
            <person name="Devos D.P."/>
            <person name="Kaster A.-K."/>
            <person name="Ovreas L."/>
            <person name="Rohde M."/>
            <person name="Galperin M.Y."/>
            <person name="Jogler C."/>
        </authorList>
    </citation>
    <scope>NUCLEOTIDE SEQUENCE [LARGE SCALE GENOMIC DNA]</scope>
    <source>
        <strain evidence="4 5">Mal52</strain>
    </source>
</reference>
<proteinExistence type="predicted"/>
<keyword evidence="5" id="KW-1185">Reference proteome</keyword>
<dbReference type="InterPro" id="IPR019734">
    <property type="entry name" value="TPR_rpt"/>
</dbReference>
<dbReference type="SMART" id="SM00028">
    <property type="entry name" value="TPR"/>
    <property type="match status" value="5"/>
</dbReference>